<dbReference type="InterPro" id="IPR027266">
    <property type="entry name" value="TrmE/GcvT-like"/>
</dbReference>
<evidence type="ECO:0000256" key="5">
    <source>
        <dbReference type="ARBA" id="ARBA00031395"/>
    </source>
</evidence>
<sequence>MAPDTASKRTPLYDVHCQLNARIIPFGGWDMPVSYSGIIEEHLRVRSHAGLFDVSHMGEVEIHGPQAEAAVQYLTLNDVSGLQDFQLQYSALCNESGGLIDDITICRLGAERFLLIINAGNIEKDVAWIQQHLPAGAEATNLSDQKALLALQGPAAETILQRLTPAPLSDLNYYHAIAARVADSDVLVSRLGYTGEDGFEIMVDGQHAVALWQAIMQAGEPETILPVGLGARDTLRLEARYLLYGVDMDESHTPFEVGLNWLTKLDKGPFIGRDALVRAKAEGAPQRLVGFVLKERGIARAHYRVMDGETPIGTVTSGTMSPSLEQAIGTAFVPRAYAKTGSTFAVEVRNKAVPAEVVRAPFVPRRVKRN</sequence>
<dbReference type="GO" id="GO:0005829">
    <property type="term" value="C:cytosol"/>
    <property type="evidence" value="ECO:0007669"/>
    <property type="project" value="TreeGrafter"/>
</dbReference>
<comment type="similarity">
    <text evidence="1 7">Belongs to the GcvT family.</text>
</comment>
<dbReference type="NCBIfam" id="TIGR00528">
    <property type="entry name" value="gcvT"/>
    <property type="match status" value="1"/>
</dbReference>
<protein>
    <recommendedName>
        <fullName evidence="2 7">Aminomethyltransferase</fullName>
        <ecNumber evidence="2 7">2.1.2.10</ecNumber>
    </recommendedName>
    <alternativeName>
        <fullName evidence="5 7">Glycine cleavage system T protein</fullName>
    </alternativeName>
</protein>
<evidence type="ECO:0000256" key="3">
    <source>
        <dbReference type="ARBA" id="ARBA00022576"/>
    </source>
</evidence>
<dbReference type="GO" id="GO:0004047">
    <property type="term" value="F:aminomethyltransferase activity"/>
    <property type="evidence" value="ECO:0007669"/>
    <property type="project" value="UniProtKB-UniRule"/>
</dbReference>
<keyword evidence="4 7" id="KW-0808">Transferase</keyword>
<evidence type="ECO:0000256" key="2">
    <source>
        <dbReference type="ARBA" id="ARBA00012616"/>
    </source>
</evidence>
<accession>W4LF14</accession>
<feature type="domain" description="GCVT N-terminal" evidence="9">
    <location>
        <begin position="12"/>
        <end position="267"/>
    </location>
</feature>
<dbReference type="InterPro" id="IPR029043">
    <property type="entry name" value="GcvT/YgfZ_C"/>
</dbReference>
<dbReference type="InterPro" id="IPR006222">
    <property type="entry name" value="GCVT_N"/>
</dbReference>
<dbReference type="InterPro" id="IPR022903">
    <property type="entry name" value="GcvT_bac"/>
</dbReference>
<evidence type="ECO:0000256" key="6">
    <source>
        <dbReference type="ARBA" id="ARBA00047665"/>
    </source>
</evidence>
<dbReference type="PATRIC" id="fig|1429438.4.peg.5034"/>
<name>W4LF14_ENTF1</name>
<comment type="caution">
    <text evidence="11">The sequence shown here is derived from an EMBL/GenBank/DDBJ whole genome shotgun (WGS) entry which is preliminary data.</text>
</comment>
<evidence type="ECO:0000256" key="4">
    <source>
        <dbReference type="ARBA" id="ARBA00022679"/>
    </source>
</evidence>
<evidence type="ECO:0000259" key="10">
    <source>
        <dbReference type="Pfam" id="PF08669"/>
    </source>
</evidence>
<evidence type="ECO:0000259" key="9">
    <source>
        <dbReference type="Pfam" id="PF01571"/>
    </source>
</evidence>
<dbReference type="GO" id="GO:0005960">
    <property type="term" value="C:glycine cleavage complex"/>
    <property type="evidence" value="ECO:0007669"/>
    <property type="project" value="InterPro"/>
</dbReference>
<evidence type="ECO:0000313" key="12">
    <source>
        <dbReference type="Proteomes" id="UP000019141"/>
    </source>
</evidence>
<dbReference type="Pfam" id="PF01571">
    <property type="entry name" value="GCV_T"/>
    <property type="match status" value="1"/>
</dbReference>
<dbReference type="FunFam" id="3.30.70.1400:FF:000001">
    <property type="entry name" value="Aminomethyltransferase"/>
    <property type="match status" value="1"/>
</dbReference>
<dbReference type="FunFam" id="2.40.30.110:FF:000003">
    <property type="entry name" value="Aminomethyltransferase"/>
    <property type="match status" value="1"/>
</dbReference>
<dbReference type="SUPFAM" id="SSF103025">
    <property type="entry name" value="Folate-binding domain"/>
    <property type="match status" value="1"/>
</dbReference>
<dbReference type="PANTHER" id="PTHR43757:SF2">
    <property type="entry name" value="AMINOMETHYLTRANSFERASE, MITOCHONDRIAL"/>
    <property type="match status" value="1"/>
</dbReference>
<comment type="subunit">
    <text evidence="7">The glycine cleavage system is composed of four proteins: P, T, L and H.</text>
</comment>
<evidence type="ECO:0000256" key="1">
    <source>
        <dbReference type="ARBA" id="ARBA00008609"/>
    </source>
</evidence>
<dbReference type="Gene3D" id="3.30.1360.120">
    <property type="entry name" value="Probable tRNA modification gtpase trme, domain 1"/>
    <property type="match status" value="1"/>
</dbReference>
<dbReference type="HAMAP" id="MF_00259">
    <property type="entry name" value="GcvT"/>
    <property type="match status" value="1"/>
</dbReference>
<comment type="function">
    <text evidence="7">The glycine cleavage system catalyzes the degradation of glycine.</text>
</comment>
<dbReference type="GO" id="GO:0019464">
    <property type="term" value="P:glycine decarboxylation via glycine cleavage system"/>
    <property type="evidence" value="ECO:0007669"/>
    <property type="project" value="UniProtKB-UniRule"/>
</dbReference>
<dbReference type="Pfam" id="PF08669">
    <property type="entry name" value="GCV_T_C"/>
    <property type="match status" value="1"/>
</dbReference>
<dbReference type="NCBIfam" id="NF001567">
    <property type="entry name" value="PRK00389.1"/>
    <property type="match status" value="1"/>
</dbReference>
<dbReference type="Gene3D" id="4.10.1250.10">
    <property type="entry name" value="Aminomethyltransferase fragment"/>
    <property type="match status" value="1"/>
</dbReference>
<evidence type="ECO:0000256" key="7">
    <source>
        <dbReference type="HAMAP-Rule" id="MF_00259"/>
    </source>
</evidence>
<dbReference type="Proteomes" id="UP000019141">
    <property type="component" value="Unassembled WGS sequence"/>
</dbReference>
<dbReference type="EC" id="2.1.2.10" evidence="2 7"/>
<feature type="domain" description="Aminomethyltransferase C-terminal" evidence="10">
    <location>
        <begin position="287"/>
        <end position="363"/>
    </location>
</feature>
<comment type="catalytic activity">
    <reaction evidence="6 7">
        <text>N(6)-[(R)-S(8)-aminomethyldihydrolipoyl]-L-lysyl-[protein] + (6S)-5,6,7,8-tetrahydrofolate = N(6)-[(R)-dihydrolipoyl]-L-lysyl-[protein] + (6R)-5,10-methylene-5,6,7,8-tetrahydrofolate + NH4(+)</text>
        <dbReference type="Rhea" id="RHEA:16945"/>
        <dbReference type="Rhea" id="RHEA-COMP:10475"/>
        <dbReference type="Rhea" id="RHEA-COMP:10492"/>
        <dbReference type="ChEBI" id="CHEBI:15636"/>
        <dbReference type="ChEBI" id="CHEBI:28938"/>
        <dbReference type="ChEBI" id="CHEBI:57453"/>
        <dbReference type="ChEBI" id="CHEBI:83100"/>
        <dbReference type="ChEBI" id="CHEBI:83143"/>
        <dbReference type="EC" id="2.1.2.10"/>
    </reaction>
</comment>
<feature type="binding site" evidence="8">
    <location>
        <position position="200"/>
    </location>
    <ligand>
        <name>substrate</name>
    </ligand>
</feature>
<dbReference type="InterPro" id="IPR006223">
    <property type="entry name" value="GcvT"/>
</dbReference>
<evidence type="ECO:0000256" key="8">
    <source>
        <dbReference type="PIRSR" id="PIRSR006487-1"/>
    </source>
</evidence>
<gene>
    <name evidence="7" type="primary">gcvT</name>
    <name evidence="11" type="ORF">ETSY1_26365</name>
</gene>
<proteinExistence type="inferred from homology"/>
<keyword evidence="12" id="KW-1185">Reference proteome</keyword>
<dbReference type="InterPro" id="IPR028896">
    <property type="entry name" value="GcvT/YgfZ/DmdA"/>
</dbReference>
<dbReference type="HOGENOM" id="CLU_007884_10_2_7"/>
<dbReference type="Gene3D" id="2.40.30.110">
    <property type="entry name" value="Aminomethyltransferase beta-barrel domains"/>
    <property type="match status" value="1"/>
</dbReference>
<keyword evidence="3 7" id="KW-0032">Aminotransferase</keyword>
<dbReference type="EMBL" id="AZHW01000776">
    <property type="protein sequence ID" value="ETW96514.1"/>
    <property type="molecule type" value="Genomic_DNA"/>
</dbReference>
<dbReference type="PIRSF" id="PIRSF006487">
    <property type="entry name" value="GcvT"/>
    <property type="match status" value="1"/>
</dbReference>
<dbReference type="AlphaFoldDB" id="W4LF14"/>
<evidence type="ECO:0000313" key="11">
    <source>
        <dbReference type="EMBL" id="ETW96514.1"/>
    </source>
</evidence>
<dbReference type="PANTHER" id="PTHR43757">
    <property type="entry name" value="AMINOMETHYLTRANSFERASE"/>
    <property type="match status" value="1"/>
</dbReference>
<dbReference type="InterPro" id="IPR013977">
    <property type="entry name" value="GcvT_C"/>
</dbReference>
<dbReference type="GO" id="GO:0008483">
    <property type="term" value="F:transaminase activity"/>
    <property type="evidence" value="ECO:0007669"/>
    <property type="project" value="UniProtKB-KW"/>
</dbReference>
<dbReference type="Gene3D" id="3.30.70.1400">
    <property type="entry name" value="Aminomethyltransferase beta-barrel domains"/>
    <property type="match status" value="1"/>
</dbReference>
<organism evidence="11 12">
    <name type="scientific">Entotheonella factor</name>
    <dbReference type="NCBI Taxonomy" id="1429438"/>
    <lineage>
        <taxon>Bacteria</taxon>
        <taxon>Pseudomonadati</taxon>
        <taxon>Nitrospinota/Tectimicrobiota group</taxon>
        <taxon>Candidatus Tectimicrobiota</taxon>
        <taxon>Candidatus Entotheonellia</taxon>
        <taxon>Candidatus Entotheonellales</taxon>
        <taxon>Candidatus Entotheonellaceae</taxon>
        <taxon>Candidatus Entotheonella</taxon>
    </lineage>
</organism>
<reference evidence="11 12" key="1">
    <citation type="journal article" date="2014" name="Nature">
        <title>An environmental bacterial taxon with a large and distinct metabolic repertoire.</title>
        <authorList>
            <person name="Wilson M.C."/>
            <person name="Mori T."/>
            <person name="Ruckert C."/>
            <person name="Uria A.R."/>
            <person name="Helf M.J."/>
            <person name="Takada K."/>
            <person name="Gernert C."/>
            <person name="Steffens U.A."/>
            <person name="Heycke N."/>
            <person name="Schmitt S."/>
            <person name="Rinke C."/>
            <person name="Helfrich E.J."/>
            <person name="Brachmann A.O."/>
            <person name="Gurgui C."/>
            <person name="Wakimoto T."/>
            <person name="Kracht M."/>
            <person name="Crusemann M."/>
            <person name="Hentschel U."/>
            <person name="Abe I."/>
            <person name="Matsunaga S."/>
            <person name="Kalinowski J."/>
            <person name="Takeyama H."/>
            <person name="Piel J."/>
        </authorList>
    </citation>
    <scope>NUCLEOTIDE SEQUENCE [LARGE SCALE GENOMIC DNA]</scope>
    <source>
        <strain evidence="12">TSY1</strain>
    </source>
</reference>
<dbReference type="SUPFAM" id="SSF101790">
    <property type="entry name" value="Aminomethyltransferase beta-barrel domain"/>
    <property type="match status" value="1"/>
</dbReference>